<dbReference type="Proteomes" id="UP000193920">
    <property type="component" value="Unassembled WGS sequence"/>
</dbReference>
<protein>
    <recommendedName>
        <fullName evidence="4">G-protein coupled receptors family 3 profile domain-containing protein</fullName>
    </recommendedName>
</protein>
<evidence type="ECO:0008006" key="4">
    <source>
        <dbReference type="Google" id="ProtNLM"/>
    </source>
</evidence>
<evidence type="ECO:0000313" key="2">
    <source>
        <dbReference type="EMBL" id="ORY86450.1"/>
    </source>
</evidence>
<dbReference type="AlphaFoldDB" id="A0A1Y2FR18"/>
<feature type="transmembrane region" description="Helical" evidence="1">
    <location>
        <begin position="416"/>
        <end position="436"/>
    </location>
</feature>
<name>A0A1Y2FR18_9FUNG</name>
<sequence length="500" mass="59177">MTPYENHPPLKFINYIKHSCKNNKIKSINSISKRDSCISFLKSNGTYPYYYMYNNIINIIYLSHISINSNRGISINIDNNLNSGIFNETFQNNLNYTCENQADFNKNFITYYDEYRIELPINYNKTIILKSMNDIDNLYEQNTEMICQIFEDSFQKSKPIQFPYNNFYEISNLEKDSSIHNLFKRLFNLKNSNDTFEGIINDTCDTIDNILFPYCKDSSNIIFEFGECNEKTNKMSISYKNCKLDDSIPEFVDCLYIPNFNYLGLIIEISIIISLFIELVLFILVIIKRNERDIYASGLKYILTFIFLSMLLSISIYFWIGPIDKYKCILRISLMLISMNGLTCIYSIKSEYIISIYYNNNLKSINYKYKTYFLYLGISFTQIILLCIWILYKNGIENRIEYLEKIGNFNNESKEIFISSLLSLFIMTLYYLCIFYNIKRGYAFFLILMIIFSLIINVIFIIPKLYKTLNENKFKFKSIIMVNNINNNNSNLRVTKSINY</sequence>
<feature type="transmembrane region" description="Helical" evidence="1">
    <location>
        <begin position="372"/>
        <end position="392"/>
    </location>
</feature>
<keyword evidence="1" id="KW-0472">Membrane</keyword>
<accession>A0A1Y2FR18</accession>
<keyword evidence="3" id="KW-1185">Reference proteome</keyword>
<keyword evidence="1" id="KW-0812">Transmembrane</keyword>
<reference evidence="2 3" key="1">
    <citation type="submission" date="2016-08" db="EMBL/GenBank/DDBJ databases">
        <title>A Parts List for Fungal Cellulosomes Revealed by Comparative Genomics.</title>
        <authorList>
            <consortium name="DOE Joint Genome Institute"/>
            <person name="Haitjema C.H."/>
            <person name="Gilmore S.P."/>
            <person name="Henske J.K."/>
            <person name="Solomon K.V."/>
            <person name="De Groot R."/>
            <person name="Kuo A."/>
            <person name="Mondo S.J."/>
            <person name="Salamov A.A."/>
            <person name="Labutti K."/>
            <person name="Zhao Z."/>
            <person name="Chiniquy J."/>
            <person name="Barry K."/>
            <person name="Brewer H.M."/>
            <person name="Purvine S.O."/>
            <person name="Wright A.T."/>
            <person name="Boxma B."/>
            <person name="Van Alen T."/>
            <person name="Hackstein J.H."/>
            <person name="Baker S.E."/>
            <person name="Grigoriev I.V."/>
            <person name="O'Malley M.A."/>
        </authorList>
    </citation>
    <scope>NUCLEOTIDE SEQUENCE [LARGE SCALE GENOMIC DNA]</scope>
    <source>
        <strain evidence="2 3">G1</strain>
    </source>
</reference>
<feature type="transmembrane region" description="Helical" evidence="1">
    <location>
        <begin position="262"/>
        <end position="287"/>
    </location>
</feature>
<organism evidence="2 3">
    <name type="scientific">Neocallimastix californiae</name>
    <dbReference type="NCBI Taxonomy" id="1754190"/>
    <lineage>
        <taxon>Eukaryota</taxon>
        <taxon>Fungi</taxon>
        <taxon>Fungi incertae sedis</taxon>
        <taxon>Chytridiomycota</taxon>
        <taxon>Chytridiomycota incertae sedis</taxon>
        <taxon>Neocallimastigomycetes</taxon>
        <taxon>Neocallimastigales</taxon>
        <taxon>Neocallimastigaceae</taxon>
        <taxon>Neocallimastix</taxon>
    </lineage>
</organism>
<evidence type="ECO:0000313" key="3">
    <source>
        <dbReference type="Proteomes" id="UP000193920"/>
    </source>
</evidence>
<proteinExistence type="predicted"/>
<dbReference type="STRING" id="1754190.A0A1Y2FR18"/>
<dbReference type="EMBL" id="MCOG01000002">
    <property type="protein sequence ID" value="ORY86450.1"/>
    <property type="molecule type" value="Genomic_DNA"/>
</dbReference>
<evidence type="ECO:0000256" key="1">
    <source>
        <dbReference type="SAM" id="Phobius"/>
    </source>
</evidence>
<gene>
    <name evidence="2" type="ORF">LY90DRAFT_663101</name>
</gene>
<feature type="transmembrane region" description="Helical" evidence="1">
    <location>
        <begin position="443"/>
        <end position="462"/>
    </location>
</feature>
<feature type="transmembrane region" description="Helical" evidence="1">
    <location>
        <begin position="332"/>
        <end position="352"/>
    </location>
</feature>
<comment type="caution">
    <text evidence="2">The sequence shown here is derived from an EMBL/GenBank/DDBJ whole genome shotgun (WGS) entry which is preliminary data.</text>
</comment>
<feature type="transmembrane region" description="Helical" evidence="1">
    <location>
        <begin position="299"/>
        <end position="320"/>
    </location>
</feature>
<keyword evidence="1" id="KW-1133">Transmembrane helix</keyword>